<dbReference type="PROSITE" id="PS50082">
    <property type="entry name" value="WD_REPEATS_2"/>
    <property type="match status" value="1"/>
</dbReference>
<dbReference type="PROSITE" id="PS50294">
    <property type="entry name" value="WD_REPEATS_REGION"/>
    <property type="match status" value="1"/>
</dbReference>
<dbReference type="SUPFAM" id="SSF50978">
    <property type="entry name" value="WD40 repeat-like"/>
    <property type="match status" value="2"/>
</dbReference>
<evidence type="ECO:0000256" key="5">
    <source>
        <dbReference type="ARBA" id="ARBA00022737"/>
    </source>
</evidence>
<dbReference type="GO" id="GO:0005737">
    <property type="term" value="C:cytoplasm"/>
    <property type="evidence" value="ECO:0007669"/>
    <property type="project" value="UniProtKB-SubCell"/>
</dbReference>
<dbReference type="InterPro" id="IPR001680">
    <property type="entry name" value="WD40_rpt"/>
</dbReference>
<name>A0A2B7XQ60_POLH7</name>
<keyword evidence="10" id="KW-1185">Reference proteome</keyword>
<dbReference type="InterPro" id="IPR036322">
    <property type="entry name" value="WD40_repeat_dom_sf"/>
</dbReference>
<evidence type="ECO:0000256" key="8">
    <source>
        <dbReference type="SAM" id="MobiDB-lite"/>
    </source>
</evidence>
<dbReference type="SMART" id="SM00320">
    <property type="entry name" value="WD40"/>
    <property type="match status" value="7"/>
</dbReference>
<comment type="similarity">
    <text evidence="6">Belongs to the WD repeat WDR6 family.</text>
</comment>
<evidence type="ECO:0000256" key="1">
    <source>
        <dbReference type="ARBA" id="ARBA00004496"/>
    </source>
</evidence>
<dbReference type="SUPFAM" id="SSF101908">
    <property type="entry name" value="Putative isomerase YbhE"/>
    <property type="match status" value="1"/>
</dbReference>
<gene>
    <name evidence="9" type="ORF">AJ80_06173</name>
</gene>
<keyword evidence="3 7" id="KW-0853">WD repeat</keyword>
<feature type="compositionally biased region" description="Polar residues" evidence="8">
    <location>
        <begin position="436"/>
        <end position="445"/>
    </location>
</feature>
<evidence type="ECO:0000313" key="10">
    <source>
        <dbReference type="Proteomes" id="UP000224634"/>
    </source>
</evidence>
<proteinExistence type="inferred from homology"/>
<comment type="caution">
    <text evidence="9">The sequence shown here is derived from an EMBL/GenBank/DDBJ whole genome shotgun (WGS) entry which is preliminary data.</text>
</comment>
<dbReference type="OrthoDB" id="5594999at2759"/>
<evidence type="ECO:0000256" key="3">
    <source>
        <dbReference type="ARBA" id="ARBA00022574"/>
    </source>
</evidence>
<dbReference type="Gene3D" id="2.130.10.10">
    <property type="entry name" value="YVTN repeat-like/Quinoprotein amine dehydrogenase"/>
    <property type="match status" value="4"/>
</dbReference>
<organism evidence="9 10">
    <name type="scientific">Polytolypa hystricis (strain UAMH7299)</name>
    <dbReference type="NCBI Taxonomy" id="1447883"/>
    <lineage>
        <taxon>Eukaryota</taxon>
        <taxon>Fungi</taxon>
        <taxon>Dikarya</taxon>
        <taxon>Ascomycota</taxon>
        <taxon>Pezizomycotina</taxon>
        <taxon>Eurotiomycetes</taxon>
        <taxon>Eurotiomycetidae</taxon>
        <taxon>Onygenales</taxon>
        <taxon>Onygenales incertae sedis</taxon>
        <taxon>Polytolypa</taxon>
    </lineage>
</organism>
<keyword evidence="5" id="KW-0677">Repeat</keyword>
<dbReference type="InterPro" id="IPR019775">
    <property type="entry name" value="WD40_repeat_CS"/>
</dbReference>
<protein>
    <submittedName>
        <fullName evidence="9">Uncharacterized protein</fullName>
    </submittedName>
</protein>
<accession>A0A2B7XQ60</accession>
<dbReference type="PANTHER" id="PTHR14344">
    <property type="entry name" value="WD REPEAT PROTEIN"/>
    <property type="match status" value="1"/>
</dbReference>
<dbReference type="EMBL" id="PDNA01000099">
    <property type="protein sequence ID" value="PGH13904.1"/>
    <property type="molecule type" value="Genomic_DNA"/>
</dbReference>
<evidence type="ECO:0000256" key="2">
    <source>
        <dbReference type="ARBA" id="ARBA00022490"/>
    </source>
</evidence>
<dbReference type="PROSITE" id="PS00678">
    <property type="entry name" value="WD_REPEATS_1"/>
    <property type="match status" value="1"/>
</dbReference>
<feature type="repeat" description="WD" evidence="7">
    <location>
        <begin position="225"/>
        <end position="267"/>
    </location>
</feature>
<dbReference type="AlphaFoldDB" id="A0A2B7XQ60"/>
<reference evidence="9 10" key="1">
    <citation type="submission" date="2017-10" db="EMBL/GenBank/DDBJ databases">
        <title>Comparative genomics in systemic dimorphic fungi from Ajellomycetaceae.</title>
        <authorList>
            <person name="Munoz J.F."/>
            <person name="Mcewen J.G."/>
            <person name="Clay O.K."/>
            <person name="Cuomo C.A."/>
        </authorList>
    </citation>
    <scope>NUCLEOTIDE SEQUENCE [LARGE SCALE GENOMIC DNA]</scope>
    <source>
        <strain evidence="9 10">UAMH7299</strain>
    </source>
</reference>
<keyword evidence="2" id="KW-0963">Cytoplasm</keyword>
<dbReference type="Pfam" id="PF00400">
    <property type="entry name" value="WD40"/>
    <property type="match status" value="2"/>
</dbReference>
<dbReference type="PANTHER" id="PTHR14344:SF3">
    <property type="entry name" value="WD REPEAT-CONTAINING PROTEIN 6"/>
    <property type="match status" value="1"/>
</dbReference>
<dbReference type="STRING" id="1447883.A0A2B7XQ60"/>
<dbReference type="InterPro" id="IPR015943">
    <property type="entry name" value="WD40/YVTN_repeat-like_dom_sf"/>
</dbReference>
<evidence type="ECO:0000256" key="6">
    <source>
        <dbReference type="ARBA" id="ARBA00038255"/>
    </source>
</evidence>
<evidence type="ECO:0000256" key="7">
    <source>
        <dbReference type="PROSITE-ProRule" id="PRU00221"/>
    </source>
</evidence>
<dbReference type="Proteomes" id="UP000224634">
    <property type="component" value="Unassembled WGS sequence"/>
</dbReference>
<evidence type="ECO:0000256" key="4">
    <source>
        <dbReference type="ARBA" id="ARBA00022694"/>
    </source>
</evidence>
<dbReference type="GO" id="GO:0030488">
    <property type="term" value="P:tRNA methylation"/>
    <property type="evidence" value="ECO:0007669"/>
    <property type="project" value="TreeGrafter"/>
</dbReference>
<feature type="region of interest" description="Disordered" evidence="8">
    <location>
        <begin position="436"/>
        <end position="455"/>
    </location>
</feature>
<sequence length="1227" mass="133507">MSCPFEHLDACLPITAILVLGLASARIILKGCGPYVLAIDEASGALLHRVQVFERNTVHGIKLAHEPSEKVEQHSARCLVWGGQSLRLLDIGMEIKRISSGDLISFACPEYSAPDWILDAAFVGDQFGDVEYAPPRRACLITAHNVLLGLELEASETLTKIYLYEINKGPKSVLYSADVAWLSPSQILVAAGTVFGEIVVWSCRLPLESDLSTLSNSSVSLHHLFTGHEGSIFGVDISSEITFSEGVTRRLLASCSDDRTIRVWDISDCTSPSDGSDNSRLLGASAPRSTGFGGSTLDELDINEEACITKAWGHTSRIWGAYFLDASVSDGTASIRLLSRGEDATCQLWDLSATLGPGDGKDSPLWSNATLKNNTIYDFHSGKHIWSIAISKLHDSFIVYSGGADGRLMSFDIACNTASSASLRFRVESVEDIVHQSPSDSSTSDRLQRPVSGKKAKQRERINRFAFVSECCFVAISTEGRVVLTCISDPKTAEISEANSNSLCPVSGEVIATEESLKSYSVISSHPELGVAMVGDASCRLWCYRHADRSFTLLTQLERKITATFAVNSNADQHDPAKSRFSLSFLASYGGMTEADLFIINDVSSLADFTRIRFSLPTNFIITSNLLIESKSCLILGSRNGGLVVVNLENSTGSMEPHIALHVLRLHEKDAITSIVRLPRSENTESESILTTGRDGYFCVHVLTGLGAADQSPTLQTVHKTSPPFGPNIEGAYFDKMTNDMILFGFKGTDFIAWNESNQTTVTALNCGGAHRSWAYNSSQNPSGRVTFLWTQASAFHIYSRTTSSHKTVRAGSHGREIKTMDISDRGFHVDGKKQKLLATGGEDATVRVFTVDETVASTPSTSFKCLRILKKHASGLQHVKWSSCGRFLFTSSACEEFFVWRIRTIPGFGIGTVCESECPESAPKSDLRVTSFDVMEISGGSEDEVKFLICMAYSNSMVRLFVYSSGPSFGLLAKGQYTTNCLTHISFVQSESNLSLITGATDGHIALWDISDALPTTLCIKQDGLEQLPTFEVSIEPSTIGWHVRHSIQQSSIKEMEITRISETKLLIVGGGDDNAMSVSQLTLPNSQTQGIDCDHSFSKTSFPQAHASAITAISIFRQHPASTNGSQETTPQFNIVTSGNDQRLKLWSVEINSLGHDGDDIRVSLLDNAYTAIADVSSIGKFTLSEDPRGDEEKAGNVTLAARQSDRLVVCGVGMDLWALNREYL</sequence>
<keyword evidence="4" id="KW-0819">tRNA processing</keyword>
<comment type="subcellular location">
    <subcellularLocation>
        <location evidence="1">Cytoplasm</location>
    </subcellularLocation>
</comment>
<dbReference type="InterPro" id="IPR051973">
    <property type="entry name" value="tRNA_Anticodon_Mtase-Reg"/>
</dbReference>
<evidence type="ECO:0000313" key="9">
    <source>
        <dbReference type="EMBL" id="PGH13904.1"/>
    </source>
</evidence>